<dbReference type="InterPro" id="IPR056329">
    <property type="entry name" value="CON_HrpB"/>
</dbReference>
<dbReference type="InterPro" id="IPR001650">
    <property type="entry name" value="Helicase_C-like"/>
</dbReference>
<dbReference type="SMART" id="SM00487">
    <property type="entry name" value="DEXDc"/>
    <property type="match status" value="1"/>
</dbReference>
<dbReference type="Gene3D" id="3.40.50.300">
    <property type="entry name" value="P-loop containing nucleotide triphosphate hydrolases"/>
    <property type="match status" value="2"/>
</dbReference>
<sequence>MITFNPYQYQLPVTEIISDLQRKLNTNNTLILTAPPGAGKSTILPLALLNAPWLNNKKIILLEPRRLAASTIAHRMADLLGEQPGQTVGYRIRFENKISRNTKIEVVTEGILTRMLHTDNALEDYALIIFDEFHERSIHADIALALSREVQQILRPDLRLLIMSATLDVPQLAEMLNAPVVESKGKMYPVDIIYTGEQPIEQLPDHCSKTIARATKEQEGDTLVFLPGQAEIRKTAEILKRSLSSFAIHPLYGQLSHAEQQAALMPDPHGRRKIVLATSIAETSLTIQGIRIVVDSGYTRKSAFDPRTGLSALKTVQVSTDSADQRAGRAGRLSTGSCYRMWSAATQQRLAPYRTPEILDSDLTPLMLDLLEWGITNPNALSWLNNPPAAALNSAKELLTALGAIEGDKITDHGKQIHRLPLHPRLANMLITAQELNKLPLATDIAALLEERDPLDRTLAGADLNHRIEQLRRYRAEQRRDRQYEKIEKTAAAYRRLFHIQADNSATDAYHAGLLLAYAYPERIASAKDAKNGLFQLANGQTATINRDDDLAHEPWLSIAQLDAQKGQGKIFIAAPLNPKDLTHLAKETENIRWDSRKQQLLATADLRIGSIVLQSRPLAAPPKQKLDDVLSATIKAEGQHLLDFNPDVQTWQNRVLSLRRWNPEQSWPNVSTEALLASNQTWLGPYYDQLRKADDFKKINLSHVLQHSLTYDQQQQLNQLAPAAITVPSGSSIPLSYSPYGEAPILAVRLQELFGMLDTPTVNSGAQTVVIHLLSPGYKPVQVTTDLRSFWQNTYFEVRKELKRRYPKHSWPENPLEAEAVRGVKRKG</sequence>
<dbReference type="InterPro" id="IPR027417">
    <property type="entry name" value="P-loop_NTPase"/>
</dbReference>
<dbReference type="PANTHER" id="PTHR43519:SF1">
    <property type="entry name" value="ATP-DEPENDENT RNA HELICASE HRPB"/>
    <property type="match status" value="1"/>
</dbReference>
<dbReference type="Pfam" id="PF08482">
    <property type="entry name" value="HrpB_C"/>
    <property type="match status" value="1"/>
</dbReference>
<dbReference type="CDD" id="cd17990">
    <property type="entry name" value="DEXHc_HrpB"/>
    <property type="match status" value="1"/>
</dbReference>
<dbReference type="Gene3D" id="1.20.120.1080">
    <property type="match status" value="1"/>
</dbReference>
<evidence type="ECO:0000259" key="6">
    <source>
        <dbReference type="PROSITE" id="PS51194"/>
    </source>
</evidence>
<dbReference type="PROSITE" id="PS51194">
    <property type="entry name" value="HELICASE_CTER"/>
    <property type="match status" value="1"/>
</dbReference>
<dbReference type="InterPro" id="IPR049614">
    <property type="entry name" value="HrpB_DEXH"/>
</dbReference>
<dbReference type="SMART" id="SM00490">
    <property type="entry name" value="HELICc"/>
    <property type="match status" value="1"/>
</dbReference>
<dbReference type="CDD" id="cd18791">
    <property type="entry name" value="SF2_C_RHA"/>
    <property type="match status" value="1"/>
</dbReference>
<dbReference type="GO" id="GO:0016787">
    <property type="term" value="F:hydrolase activity"/>
    <property type="evidence" value="ECO:0007669"/>
    <property type="project" value="UniProtKB-KW"/>
</dbReference>
<evidence type="ECO:0000256" key="2">
    <source>
        <dbReference type="ARBA" id="ARBA00022801"/>
    </source>
</evidence>
<keyword evidence="3 7" id="KW-0347">Helicase</keyword>
<dbReference type="SUPFAM" id="SSF52540">
    <property type="entry name" value="P-loop containing nucleoside triphosphate hydrolases"/>
    <property type="match status" value="1"/>
</dbReference>
<evidence type="ECO:0000313" key="7">
    <source>
        <dbReference type="EMBL" id="MFD2164205.1"/>
    </source>
</evidence>
<evidence type="ECO:0000313" key="8">
    <source>
        <dbReference type="Proteomes" id="UP001597387"/>
    </source>
</evidence>
<feature type="domain" description="Helicase C-terminal" evidence="6">
    <location>
        <begin position="202"/>
        <end position="374"/>
    </location>
</feature>
<dbReference type="InterPro" id="IPR010225">
    <property type="entry name" value="HrpB"/>
</dbReference>
<dbReference type="InterPro" id="IPR007502">
    <property type="entry name" value="Helicase-assoc_dom"/>
</dbReference>
<keyword evidence="4" id="KW-0067">ATP-binding</keyword>
<reference evidence="8" key="1">
    <citation type="journal article" date="2019" name="Int. J. Syst. Evol. Microbiol.">
        <title>The Global Catalogue of Microorganisms (GCM) 10K type strain sequencing project: providing services to taxonomists for standard genome sequencing and annotation.</title>
        <authorList>
            <consortium name="The Broad Institute Genomics Platform"/>
            <consortium name="The Broad Institute Genome Sequencing Center for Infectious Disease"/>
            <person name="Wu L."/>
            <person name="Ma J."/>
        </authorList>
    </citation>
    <scope>NUCLEOTIDE SEQUENCE [LARGE SCALE GENOMIC DNA]</scope>
    <source>
        <strain evidence="8">KCTC 42217</strain>
    </source>
</reference>
<gene>
    <name evidence="7" type="primary">hrpB</name>
    <name evidence="7" type="ORF">ACFSJU_17480</name>
</gene>
<dbReference type="InterPro" id="IPR014001">
    <property type="entry name" value="Helicase_ATP-bd"/>
</dbReference>
<keyword evidence="2 7" id="KW-0378">Hydrolase</keyword>
<evidence type="ECO:0000259" key="5">
    <source>
        <dbReference type="PROSITE" id="PS51192"/>
    </source>
</evidence>
<evidence type="ECO:0000256" key="3">
    <source>
        <dbReference type="ARBA" id="ARBA00022806"/>
    </source>
</evidence>
<dbReference type="SMART" id="SM00847">
    <property type="entry name" value="HA2"/>
    <property type="match status" value="1"/>
</dbReference>
<dbReference type="PANTHER" id="PTHR43519">
    <property type="entry name" value="ATP-DEPENDENT RNA HELICASE HRPB"/>
    <property type="match status" value="1"/>
</dbReference>
<keyword evidence="1" id="KW-0547">Nucleotide-binding</keyword>
<name>A0ABW4ZQ21_9SPHI</name>
<dbReference type="RefSeq" id="WP_255904360.1">
    <property type="nucleotide sequence ID" value="NZ_JAFMZO010000004.1"/>
</dbReference>
<dbReference type="Pfam" id="PF00271">
    <property type="entry name" value="Helicase_C"/>
    <property type="match status" value="1"/>
</dbReference>
<dbReference type="EMBL" id="JBHUHZ010000003">
    <property type="protein sequence ID" value="MFD2164205.1"/>
    <property type="molecule type" value="Genomic_DNA"/>
</dbReference>
<comment type="caution">
    <text evidence="7">The sequence shown here is derived from an EMBL/GenBank/DDBJ whole genome shotgun (WGS) entry which is preliminary data.</text>
</comment>
<dbReference type="InterPro" id="IPR013689">
    <property type="entry name" value="RNA_helicase_ATP-dep_HrpB_C"/>
</dbReference>
<dbReference type="NCBIfam" id="TIGR01970">
    <property type="entry name" value="DEAH_box_HrpB"/>
    <property type="match status" value="1"/>
</dbReference>
<keyword evidence="8" id="KW-1185">Reference proteome</keyword>
<evidence type="ECO:0000256" key="4">
    <source>
        <dbReference type="ARBA" id="ARBA00022840"/>
    </source>
</evidence>
<protein>
    <submittedName>
        <fullName evidence="7">ATP-dependent helicase HrpB</fullName>
        <ecNumber evidence="7">3.6.4.13</ecNumber>
    </submittedName>
</protein>
<dbReference type="Pfam" id="PF00270">
    <property type="entry name" value="DEAD"/>
    <property type="match status" value="1"/>
</dbReference>
<dbReference type="PROSITE" id="PS51192">
    <property type="entry name" value="HELICASE_ATP_BIND_1"/>
    <property type="match status" value="1"/>
</dbReference>
<feature type="domain" description="Helicase ATP-binding" evidence="5">
    <location>
        <begin position="21"/>
        <end position="185"/>
    </location>
</feature>
<organism evidence="7 8">
    <name type="scientific">Paradesertivirga mongoliensis</name>
    <dbReference type="NCBI Taxonomy" id="2100740"/>
    <lineage>
        <taxon>Bacteria</taxon>
        <taxon>Pseudomonadati</taxon>
        <taxon>Bacteroidota</taxon>
        <taxon>Sphingobacteriia</taxon>
        <taxon>Sphingobacteriales</taxon>
        <taxon>Sphingobacteriaceae</taxon>
        <taxon>Paradesertivirga</taxon>
    </lineage>
</organism>
<dbReference type="PIRSF" id="PIRSF005496">
    <property type="entry name" value="ATP_hel_hrpB"/>
    <property type="match status" value="1"/>
</dbReference>
<dbReference type="GO" id="GO:0003724">
    <property type="term" value="F:RNA helicase activity"/>
    <property type="evidence" value="ECO:0007669"/>
    <property type="project" value="UniProtKB-EC"/>
</dbReference>
<evidence type="ECO:0000256" key="1">
    <source>
        <dbReference type="ARBA" id="ARBA00022741"/>
    </source>
</evidence>
<accession>A0ABW4ZQ21</accession>
<dbReference type="InterPro" id="IPR011545">
    <property type="entry name" value="DEAD/DEAH_box_helicase_dom"/>
</dbReference>
<dbReference type="Pfam" id="PF24473">
    <property type="entry name" value="CON_HrpB"/>
    <property type="match status" value="1"/>
</dbReference>
<dbReference type="Proteomes" id="UP001597387">
    <property type="component" value="Unassembled WGS sequence"/>
</dbReference>
<proteinExistence type="predicted"/>
<dbReference type="EC" id="3.6.4.13" evidence="7"/>